<dbReference type="PANTHER" id="PTHR18945">
    <property type="entry name" value="NEUROTRANSMITTER GATED ION CHANNEL"/>
    <property type="match status" value="1"/>
</dbReference>
<dbReference type="Gene3D" id="2.70.170.10">
    <property type="entry name" value="Neurotransmitter-gated ion-channel ligand-binding domain"/>
    <property type="match status" value="1"/>
</dbReference>
<name>A0A8J1T4H8_OWEFU</name>
<dbReference type="InterPro" id="IPR006202">
    <property type="entry name" value="Neur_chan_lig-bd"/>
</dbReference>
<dbReference type="InterPro" id="IPR006201">
    <property type="entry name" value="Neur_channel"/>
</dbReference>
<protein>
    <submittedName>
        <fullName evidence="1">Uncharacterized protein</fullName>
    </submittedName>
</protein>
<dbReference type="InterPro" id="IPR036734">
    <property type="entry name" value="Neur_chan_lig-bd_sf"/>
</dbReference>
<dbReference type="Proteomes" id="UP000749559">
    <property type="component" value="Unassembled WGS sequence"/>
</dbReference>
<accession>A0A8J1T4H8</accession>
<sequence length="233" mass="26844">MKLYMLFVICLVLCLDVKGYKEKKNKISKEALPRLRLQNLVDKLPSKDIIPILNETAAIKVNFGIQLINLLELDSSQIKAVLWLPMTWKNEFLQWDPQDYDGINSIRVPIEKMWKPDIELENSVRKPEMVLESLTIVTNDGSVLWYPSMVITASCKRLDKTARRSRVNCPLKFGSWAHDVRYIDMKSDSDSVDVSGFQGSEKWELVGHSQERHAVTYEKYGTYIDVTGNLTFV</sequence>
<dbReference type="Pfam" id="PF02931">
    <property type="entry name" value="Neur_chan_LBD"/>
    <property type="match status" value="1"/>
</dbReference>
<evidence type="ECO:0000313" key="2">
    <source>
        <dbReference type="Proteomes" id="UP000749559"/>
    </source>
</evidence>
<organism evidence="1 2">
    <name type="scientific">Owenia fusiformis</name>
    <name type="common">Polychaete worm</name>
    <dbReference type="NCBI Taxonomy" id="6347"/>
    <lineage>
        <taxon>Eukaryota</taxon>
        <taxon>Metazoa</taxon>
        <taxon>Spiralia</taxon>
        <taxon>Lophotrochozoa</taxon>
        <taxon>Annelida</taxon>
        <taxon>Polychaeta</taxon>
        <taxon>Sedentaria</taxon>
        <taxon>Canalipalpata</taxon>
        <taxon>Sabellida</taxon>
        <taxon>Oweniida</taxon>
        <taxon>Oweniidae</taxon>
        <taxon>Owenia</taxon>
    </lineage>
</organism>
<comment type="caution">
    <text evidence="1">The sequence shown here is derived from an EMBL/GenBank/DDBJ whole genome shotgun (WGS) entry which is preliminary data.</text>
</comment>
<dbReference type="AlphaFoldDB" id="A0A8J1T4H8"/>
<dbReference type="GO" id="GO:0005230">
    <property type="term" value="F:extracellular ligand-gated monoatomic ion channel activity"/>
    <property type="evidence" value="ECO:0007669"/>
    <property type="project" value="InterPro"/>
</dbReference>
<evidence type="ECO:0000313" key="1">
    <source>
        <dbReference type="EMBL" id="CAH1785033.1"/>
    </source>
</evidence>
<dbReference type="SUPFAM" id="SSF63712">
    <property type="entry name" value="Nicotinic receptor ligand binding domain-like"/>
    <property type="match status" value="1"/>
</dbReference>
<keyword evidence="2" id="KW-1185">Reference proteome</keyword>
<dbReference type="EMBL" id="CAIIXF020000005">
    <property type="protein sequence ID" value="CAH1785033.1"/>
    <property type="molecule type" value="Genomic_DNA"/>
</dbReference>
<reference evidence="1" key="1">
    <citation type="submission" date="2022-03" db="EMBL/GenBank/DDBJ databases">
        <authorList>
            <person name="Martin C."/>
        </authorList>
    </citation>
    <scope>NUCLEOTIDE SEQUENCE</scope>
</reference>
<dbReference type="OrthoDB" id="410315at2759"/>
<dbReference type="GO" id="GO:0016020">
    <property type="term" value="C:membrane"/>
    <property type="evidence" value="ECO:0007669"/>
    <property type="project" value="InterPro"/>
</dbReference>
<dbReference type="GO" id="GO:0004888">
    <property type="term" value="F:transmembrane signaling receptor activity"/>
    <property type="evidence" value="ECO:0007669"/>
    <property type="project" value="InterPro"/>
</dbReference>
<proteinExistence type="predicted"/>
<gene>
    <name evidence="1" type="ORF">OFUS_LOCUS11141</name>
</gene>